<evidence type="ECO:0000256" key="1">
    <source>
        <dbReference type="ARBA" id="ARBA00022679"/>
    </source>
</evidence>
<keyword evidence="1" id="KW-0808">Transferase</keyword>
<dbReference type="Pfam" id="PF13673">
    <property type="entry name" value="Acetyltransf_10"/>
    <property type="match status" value="1"/>
</dbReference>
<protein>
    <submittedName>
        <fullName evidence="4">GNAT family N-acetyltransferase</fullName>
    </submittedName>
</protein>
<sequence>MIRALQTEDISAVSAIWLNTNLSAHAFIPSQYWEGQLSEVTEALAQAEVYLCEREGAIQGFVGLNGSYIEGIFIRQEAQSQGVGKRLLDFVKARKDRLELNVYQKNSRAVAFYQRERFVIQREGLDEHTGEMEYRMVWTR</sequence>
<keyword evidence="5" id="KW-1185">Reference proteome</keyword>
<proteinExistence type="predicted"/>
<keyword evidence="2" id="KW-0012">Acyltransferase</keyword>
<evidence type="ECO:0000313" key="5">
    <source>
        <dbReference type="Proteomes" id="UP000628736"/>
    </source>
</evidence>
<organism evidence="4 5">
    <name type="scientific">Flintibacter hominis</name>
    <dbReference type="NCBI Taxonomy" id="2763048"/>
    <lineage>
        <taxon>Bacteria</taxon>
        <taxon>Bacillati</taxon>
        <taxon>Bacillota</taxon>
        <taxon>Clostridia</taxon>
        <taxon>Eubacteriales</taxon>
        <taxon>Flintibacter</taxon>
    </lineage>
</organism>
<dbReference type="PROSITE" id="PS51186">
    <property type="entry name" value="GNAT"/>
    <property type="match status" value="1"/>
</dbReference>
<feature type="domain" description="N-acetyltransferase" evidence="3">
    <location>
        <begin position="1"/>
        <end position="140"/>
    </location>
</feature>
<dbReference type="CDD" id="cd04301">
    <property type="entry name" value="NAT_SF"/>
    <property type="match status" value="1"/>
</dbReference>
<dbReference type="SUPFAM" id="SSF55729">
    <property type="entry name" value="Acyl-CoA N-acyltransferases (Nat)"/>
    <property type="match status" value="1"/>
</dbReference>
<dbReference type="PANTHER" id="PTHR43800:SF1">
    <property type="entry name" value="PEPTIDYL-LYSINE N-ACETYLTRANSFERASE YJAB"/>
    <property type="match status" value="1"/>
</dbReference>
<evidence type="ECO:0000256" key="2">
    <source>
        <dbReference type="ARBA" id="ARBA00023315"/>
    </source>
</evidence>
<accession>A0A8J6J7W2</accession>
<dbReference type="InterPro" id="IPR016181">
    <property type="entry name" value="Acyl_CoA_acyltransferase"/>
</dbReference>
<dbReference type="AlphaFoldDB" id="A0A8J6J7W2"/>
<dbReference type="Proteomes" id="UP000628736">
    <property type="component" value="Unassembled WGS sequence"/>
</dbReference>
<dbReference type="Gene3D" id="3.40.630.30">
    <property type="match status" value="1"/>
</dbReference>
<name>A0A8J6J7W2_9FIRM</name>
<gene>
    <name evidence="4" type="ORF">H8S11_00505</name>
</gene>
<dbReference type="InterPro" id="IPR000182">
    <property type="entry name" value="GNAT_dom"/>
</dbReference>
<dbReference type="RefSeq" id="WP_147573191.1">
    <property type="nucleotide sequence ID" value="NZ_JACOPO010000001.1"/>
</dbReference>
<dbReference type="PANTHER" id="PTHR43800">
    <property type="entry name" value="PEPTIDYL-LYSINE N-ACETYLTRANSFERASE YJAB"/>
    <property type="match status" value="1"/>
</dbReference>
<dbReference type="EMBL" id="JACOPO010000001">
    <property type="protein sequence ID" value="MBC5721308.1"/>
    <property type="molecule type" value="Genomic_DNA"/>
</dbReference>
<dbReference type="GO" id="GO:0016747">
    <property type="term" value="F:acyltransferase activity, transferring groups other than amino-acyl groups"/>
    <property type="evidence" value="ECO:0007669"/>
    <property type="project" value="InterPro"/>
</dbReference>
<comment type="caution">
    <text evidence="4">The sequence shown here is derived from an EMBL/GenBank/DDBJ whole genome shotgun (WGS) entry which is preliminary data.</text>
</comment>
<evidence type="ECO:0000259" key="3">
    <source>
        <dbReference type="PROSITE" id="PS51186"/>
    </source>
</evidence>
<reference evidence="4" key="1">
    <citation type="submission" date="2020-08" db="EMBL/GenBank/DDBJ databases">
        <title>Genome public.</title>
        <authorList>
            <person name="Liu C."/>
            <person name="Sun Q."/>
        </authorList>
    </citation>
    <scope>NUCLEOTIDE SEQUENCE</scope>
    <source>
        <strain evidence="4">NSJ-23</strain>
    </source>
</reference>
<evidence type="ECO:0000313" key="4">
    <source>
        <dbReference type="EMBL" id="MBC5721308.1"/>
    </source>
</evidence>